<evidence type="ECO:0000313" key="2">
    <source>
        <dbReference type="Proteomes" id="UP000004277"/>
    </source>
</evidence>
<dbReference type="EMBL" id="AKCV02000026">
    <property type="protein sequence ID" value="TMS56489.1"/>
    <property type="molecule type" value="Genomic_DNA"/>
</dbReference>
<name>A0ACD3SJY0_9BURK</name>
<proteinExistence type="predicted"/>
<evidence type="ECO:0000313" key="1">
    <source>
        <dbReference type="EMBL" id="TMS56489.1"/>
    </source>
</evidence>
<gene>
    <name evidence="1" type="primary">lnt</name>
    <name evidence="1" type="ORF">MW7_015470</name>
</gene>
<dbReference type="Proteomes" id="UP000004277">
    <property type="component" value="Unassembled WGS sequence"/>
</dbReference>
<protein>
    <submittedName>
        <fullName evidence="1">Apolipoprotein N-acyltransferase</fullName>
    </submittedName>
</protein>
<sequence length="521" mass="56308">MTATPLTAPLPALGLTHPRRALPLAAVFGVMQTQSFAPTGWWWMQLLALTGLVVLLRASRSTRMAALTGAMFGLGWFLSGIWWLYISMHTYGGMPAWMAAFAVVLFSLYLSLYPLLASATWYRLTRHAPDARWTPLLFAALWLLSEWLRGVVFTGFPWLASGYPHTTGPLGGYAPLVGMYGIAGLAALIAAVIARATWHRTGSVVRRALLVAVVLGAGWGLRAVPWTEPAGKPIAVRLLQGNVPQNIKFEPVGVEASLDLYRDMITAAPADLIVTPETAFPILVQQMPEPLAHELRTFADTSGSTLLLGMAGADSPVDFTNSVFGVSPGVAGVYRYDKHHLVPFGEFIPFGFRWFVDMMHMPLGDFRRGGPAQPALDVRGVRVAPNVCYEDLFGEEIALSLRHQPQPANVLVNVTNLAWFGDTIALDQHLQISQMRALETGRPMLRATNTGATALVTADGTIAARLPHLTRDALTVQVQGMQGLTPYVRTGNGVVLGVALLVLLGALGHALRNSRGGAKNR</sequence>
<comment type="caution">
    <text evidence="1">The sequence shown here is derived from an EMBL/GenBank/DDBJ whole genome shotgun (WGS) entry which is preliminary data.</text>
</comment>
<accession>A0ACD3SJY0</accession>
<reference evidence="1" key="1">
    <citation type="submission" date="2019-05" db="EMBL/GenBank/DDBJ databases">
        <title>Revised genome assembly of Burkholderiaceae (previously Ralstonia) sp. PBA.</title>
        <authorList>
            <person name="Gan H.M."/>
        </authorList>
    </citation>
    <scope>NUCLEOTIDE SEQUENCE</scope>
    <source>
        <strain evidence="1">PBA</strain>
    </source>
</reference>
<organism evidence="1 2">
    <name type="scientific">Imbroritus primus</name>
    <dbReference type="NCBI Taxonomy" id="3058603"/>
    <lineage>
        <taxon>Bacteria</taxon>
        <taxon>Pseudomonadati</taxon>
        <taxon>Pseudomonadota</taxon>
        <taxon>Betaproteobacteria</taxon>
        <taxon>Burkholderiales</taxon>
        <taxon>Burkholderiaceae</taxon>
        <taxon>Imbroritus</taxon>
    </lineage>
</organism>
<keyword evidence="2" id="KW-1185">Reference proteome</keyword>